<reference evidence="2 3" key="1">
    <citation type="submission" date="2020-02" db="EMBL/GenBank/DDBJ databases">
        <title>Draft genome sequence of Haematococcus lacustris strain NIES-144.</title>
        <authorList>
            <person name="Morimoto D."/>
            <person name="Nakagawa S."/>
            <person name="Yoshida T."/>
            <person name="Sawayama S."/>
        </authorList>
    </citation>
    <scope>NUCLEOTIDE SEQUENCE [LARGE SCALE GENOMIC DNA]</scope>
    <source>
        <strain evidence="2 3">NIES-144</strain>
    </source>
</reference>
<evidence type="ECO:0000313" key="2">
    <source>
        <dbReference type="EMBL" id="GFH10826.1"/>
    </source>
</evidence>
<feature type="region of interest" description="Disordered" evidence="1">
    <location>
        <begin position="84"/>
        <end position="105"/>
    </location>
</feature>
<comment type="caution">
    <text evidence="2">The sequence shown here is derived from an EMBL/GenBank/DDBJ whole genome shotgun (WGS) entry which is preliminary data.</text>
</comment>
<gene>
    <name evidence="2" type="ORF">HaLaN_06213</name>
</gene>
<evidence type="ECO:0000256" key="1">
    <source>
        <dbReference type="SAM" id="MobiDB-lite"/>
    </source>
</evidence>
<proteinExistence type="predicted"/>
<dbReference type="Proteomes" id="UP000485058">
    <property type="component" value="Unassembled WGS sequence"/>
</dbReference>
<name>A0A699YV03_HAELA</name>
<dbReference type="AlphaFoldDB" id="A0A699YV03"/>
<sequence>LARKAVEQQQEVEDRLAARVAGVQASGWWRWAAARLAERQLLSSFPLAANQQSAPTTVLTQQLAGVIKDLPSVDVLQACAPQIEQPQQSELPTADEHEGGAHFTAPMPNDEYWSRILRHEPVRNGLGPRPRDLPYNYQPLPPVAAGAEVLHPDLLAVVTACAAYVNVQPEVLYRCMATVERAMFQAERLAAQQAQRTVWGSSSSKTRM</sequence>
<evidence type="ECO:0000313" key="3">
    <source>
        <dbReference type="Proteomes" id="UP000485058"/>
    </source>
</evidence>
<accession>A0A699YV03</accession>
<organism evidence="2 3">
    <name type="scientific">Haematococcus lacustris</name>
    <name type="common">Green alga</name>
    <name type="synonym">Haematococcus pluvialis</name>
    <dbReference type="NCBI Taxonomy" id="44745"/>
    <lineage>
        <taxon>Eukaryota</taxon>
        <taxon>Viridiplantae</taxon>
        <taxon>Chlorophyta</taxon>
        <taxon>core chlorophytes</taxon>
        <taxon>Chlorophyceae</taxon>
        <taxon>CS clade</taxon>
        <taxon>Chlamydomonadales</taxon>
        <taxon>Haematococcaceae</taxon>
        <taxon>Haematococcus</taxon>
    </lineage>
</organism>
<feature type="non-terminal residue" evidence="2">
    <location>
        <position position="1"/>
    </location>
</feature>
<dbReference type="EMBL" id="BLLF01000351">
    <property type="protein sequence ID" value="GFH10826.1"/>
    <property type="molecule type" value="Genomic_DNA"/>
</dbReference>
<keyword evidence="3" id="KW-1185">Reference proteome</keyword>
<protein>
    <submittedName>
        <fullName evidence="2">Uncharacterized protein</fullName>
    </submittedName>
</protein>